<organism evidence="1 2">
    <name type="scientific">Gigaspora margarita</name>
    <dbReference type="NCBI Taxonomy" id="4874"/>
    <lineage>
        <taxon>Eukaryota</taxon>
        <taxon>Fungi</taxon>
        <taxon>Fungi incertae sedis</taxon>
        <taxon>Mucoromycota</taxon>
        <taxon>Glomeromycotina</taxon>
        <taxon>Glomeromycetes</taxon>
        <taxon>Diversisporales</taxon>
        <taxon>Gigasporaceae</taxon>
        <taxon>Gigaspora</taxon>
    </lineage>
</organism>
<gene>
    <name evidence="1" type="ORF">GMARGA_LOCUS34830</name>
</gene>
<evidence type="ECO:0000313" key="1">
    <source>
        <dbReference type="EMBL" id="CAG8840265.1"/>
    </source>
</evidence>
<name>A0ABN7WUQ3_GIGMA</name>
<dbReference type="Proteomes" id="UP000789901">
    <property type="component" value="Unassembled WGS sequence"/>
</dbReference>
<feature type="non-terminal residue" evidence="1">
    <location>
        <position position="114"/>
    </location>
</feature>
<keyword evidence="2" id="KW-1185">Reference proteome</keyword>
<proteinExistence type="predicted"/>
<dbReference type="EMBL" id="CAJVQB010062473">
    <property type="protein sequence ID" value="CAG8840265.1"/>
    <property type="molecule type" value="Genomic_DNA"/>
</dbReference>
<evidence type="ECO:0000313" key="2">
    <source>
        <dbReference type="Proteomes" id="UP000789901"/>
    </source>
</evidence>
<comment type="caution">
    <text evidence="1">The sequence shown here is derived from an EMBL/GenBank/DDBJ whole genome shotgun (WGS) entry which is preliminary data.</text>
</comment>
<reference evidence="1 2" key="1">
    <citation type="submission" date="2021-06" db="EMBL/GenBank/DDBJ databases">
        <authorList>
            <person name="Kallberg Y."/>
            <person name="Tangrot J."/>
            <person name="Rosling A."/>
        </authorList>
    </citation>
    <scope>NUCLEOTIDE SEQUENCE [LARGE SCALE GENOMIC DNA]</scope>
    <source>
        <strain evidence="1 2">120-4 pot B 10/14</strain>
    </source>
</reference>
<feature type="non-terminal residue" evidence="1">
    <location>
        <position position="1"/>
    </location>
</feature>
<accession>A0ABN7WUQ3</accession>
<protein>
    <submittedName>
        <fullName evidence="1">38685_t:CDS:1</fullName>
    </submittedName>
</protein>
<sequence>QSHGDDLLEEELPDNFNAHCIRFVFPTVIASRYGSSVYTPENYGKKLTPDIIHYTEKTYYYLNLLIESPSHHISTELNIDGNPNISKITLAKLITHFEKRSYTCCLKSGSRSTK</sequence>